<sequence>MDWLTDHKLPLGRWMEAVVNWLISNGAGFFDAIAWLLESSILAVVGVLGMIPPLALIAAIGVLAWWLQRRWLLVGFVVSALLLILNLGYWREMLDTLVLVLTATFWCVLIGIPLGIAAAHRPWLYQFMRPVLDLMQTIPTFVYLIPTLILFGLGVVPGLISTVVFAIPAPIRLTYLGISKVPQELLEAGRAFGATPRKLLFKVELPAAMPSITAGITQCIMLSLSMVVIAALVGADGLGKPVIRALNTVNIAQGFEAGLAIVLVAIMLDRLCRRPGSTEEA</sequence>
<feature type="transmembrane region" description="Helical" evidence="7">
    <location>
        <begin position="18"/>
        <end position="37"/>
    </location>
</feature>
<dbReference type="RefSeq" id="WP_027313128.1">
    <property type="nucleotide sequence ID" value="NZ_JAUESS010000009.1"/>
</dbReference>
<comment type="subcellular location">
    <subcellularLocation>
        <location evidence="1 7">Cell membrane</location>
        <topology evidence="1 7">Multi-pass membrane protein</topology>
    </subcellularLocation>
</comment>
<proteinExistence type="inferred from homology"/>
<reference evidence="9 10" key="1">
    <citation type="submission" date="2024-09" db="EMBL/GenBank/DDBJ databases">
        <authorList>
            <person name="Sun Q."/>
            <person name="Mori K."/>
        </authorList>
    </citation>
    <scope>NUCLEOTIDE SEQUENCE [LARGE SCALE GENOMIC DNA]</scope>
    <source>
        <strain evidence="9 10">ATCC 51285</strain>
    </source>
</reference>
<evidence type="ECO:0000259" key="8">
    <source>
        <dbReference type="PROSITE" id="PS50928"/>
    </source>
</evidence>
<dbReference type="Pfam" id="PF00528">
    <property type="entry name" value="BPD_transp_1"/>
    <property type="match status" value="1"/>
</dbReference>
<evidence type="ECO:0000313" key="9">
    <source>
        <dbReference type="EMBL" id="MFB9885287.1"/>
    </source>
</evidence>
<feature type="transmembrane region" description="Helical" evidence="7">
    <location>
        <begin position="71"/>
        <end position="90"/>
    </location>
</feature>
<dbReference type="Gene3D" id="1.10.3720.10">
    <property type="entry name" value="MetI-like"/>
    <property type="match status" value="1"/>
</dbReference>
<keyword evidence="4 7" id="KW-0812">Transmembrane</keyword>
<evidence type="ECO:0000256" key="6">
    <source>
        <dbReference type="ARBA" id="ARBA00023136"/>
    </source>
</evidence>
<evidence type="ECO:0000256" key="5">
    <source>
        <dbReference type="ARBA" id="ARBA00022989"/>
    </source>
</evidence>
<feature type="transmembrane region" description="Helical" evidence="7">
    <location>
        <begin position="44"/>
        <end position="65"/>
    </location>
</feature>
<dbReference type="PROSITE" id="PS50928">
    <property type="entry name" value="ABC_TM1"/>
    <property type="match status" value="1"/>
</dbReference>
<evidence type="ECO:0000256" key="7">
    <source>
        <dbReference type="RuleBase" id="RU363032"/>
    </source>
</evidence>
<organism evidence="9 10">
    <name type="scientific">Balneatrix alpica</name>
    <dbReference type="NCBI Taxonomy" id="75684"/>
    <lineage>
        <taxon>Bacteria</taxon>
        <taxon>Pseudomonadati</taxon>
        <taxon>Pseudomonadota</taxon>
        <taxon>Gammaproteobacteria</taxon>
        <taxon>Oceanospirillales</taxon>
        <taxon>Balneatrichaceae</taxon>
        <taxon>Balneatrix</taxon>
    </lineage>
</organism>
<dbReference type="PANTHER" id="PTHR47737">
    <property type="entry name" value="GLYCINE BETAINE/PROLINE BETAINE TRANSPORT SYSTEM PERMEASE PROTEIN PROW"/>
    <property type="match status" value="1"/>
</dbReference>
<keyword evidence="5 7" id="KW-1133">Transmembrane helix</keyword>
<dbReference type="InterPro" id="IPR035906">
    <property type="entry name" value="MetI-like_sf"/>
</dbReference>
<comment type="similarity">
    <text evidence="7">Belongs to the binding-protein-dependent transport system permease family.</text>
</comment>
<evidence type="ECO:0000256" key="2">
    <source>
        <dbReference type="ARBA" id="ARBA00022448"/>
    </source>
</evidence>
<dbReference type="InterPro" id="IPR000515">
    <property type="entry name" value="MetI-like"/>
</dbReference>
<evidence type="ECO:0000256" key="1">
    <source>
        <dbReference type="ARBA" id="ARBA00004651"/>
    </source>
</evidence>
<keyword evidence="2 7" id="KW-0813">Transport</keyword>
<accession>A0ABV5Z7Q7</accession>
<dbReference type="EMBL" id="JBHLZN010000001">
    <property type="protein sequence ID" value="MFB9885287.1"/>
    <property type="molecule type" value="Genomic_DNA"/>
</dbReference>
<gene>
    <name evidence="9" type="primary">choW</name>
    <name evidence="9" type="ORF">ACFFLH_02510</name>
</gene>
<dbReference type="PANTHER" id="PTHR47737:SF1">
    <property type="entry name" value="GLYCINE BETAINE_PROLINE BETAINE TRANSPORT SYSTEM PERMEASE PROTEIN PROW"/>
    <property type="match status" value="1"/>
</dbReference>
<keyword evidence="10" id="KW-1185">Reference proteome</keyword>
<evidence type="ECO:0000313" key="10">
    <source>
        <dbReference type="Proteomes" id="UP001589628"/>
    </source>
</evidence>
<dbReference type="CDD" id="cd06261">
    <property type="entry name" value="TM_PBP2"/>
    <property type="match status" value="1"/>
</dbReference>
<dbReference type="InterPro" id="IPR017784">
    <property type="entry name" value="ABC_transptr_choline_permease"/>
</dbReference>
<keyword evidence="6 7" id="KW-0472">Membrane</keyword>
<evidence type="ECO:0000256" key="4">
    <source>
        <dbReference type="ARBA" id="ARBA00022692"/>
    </source>
</evidence>
<dbReference type="Proteomes" id="UP001589628">
    <property type="component" value="Unassembled WGS sequence"/>
</dbReference>
<feature type="transmembrane region" description="Helical" evidence="7">
    <location>
        <begin position="140"/>
        <end position="167"/>
    </location>
</feature>
<name>A0ABV5Z7Q7_9GAMM</name>
<dbReference type="NCBIfam" id="TIGR03416">
    <property type="entry name" value="ABC_choXWV_perm"/>
    <property type="match status" value="1"/>
</dbReference>
<comment type="caution">
    <text evidence="9">The sequence shown here is derived from an EMBL/GenBank/DDBJ whole genome shotgun (WGS) entry which is preliminary data.</text>
</comment>
<feature type="transmembrane region" description="Helical" evidence="7">
    <location>
        <begin position="207"/>
        <end position="233"/>
    </location>
</feature>
<evidence type="ECO:0000256" key="3">
    <source>
        <dbReference type="ARBA" id="ARBA00022475"/>
    </source>
</evidence>
<feature type="transmembrane region" description="Helical" evidence="7">
    <location>
        <begin position="97"/>
        <end position="120"/>
    </location>
</feature>
<protein>
    <submittedName>
        <fullName evidence="9">Choline ABC transporter permease subunit</fullName>
    </submittedName>
</protein>
<feature type="transmembrane region" description="Helical" evidence="7">
    <location>
        <begin position="245"/>
        <end position="268"/>
    </location>
</feature>
<feature type="domain" description="ABC transmembrane type-1" evidence="8">
    <location>
        <begin position="93"/>
        <end position="272"/>
    </location>
</feature>
<dbReference type="SUPFAM" id="SSF161098">
    <property type="entry name" value="MetI-like"/>
    <property type="match status" value="1"/>
</dbReference>
<keyword evidence="3" id="KW-1003">Cell membrane</keyword>